<gene>
    <name evidence="2" type="ORF">GW587_13225</name>
</gene>
<evidence type="ECO:0000313" key="3">
    <source>
        <dbReference type="Proteomes" id="UP000666369"/>
    </source>
</evidence>
<keyword evidence="3" id="KW-1185">Reference proteome</keyword>
<evidence type="ECO:0000259" key="1">
    <source>
        <dbReference type="PROSITE" id="PS50404"/>
    </source>
</evidence>
<dbReference type="PROSITE" id="PS50404">
    <property type="entry name" value="GST_NTER"/>
    <property type="match status" value="1"/>
</dbReference>
<dbReference type="Gene3D" id="1.20.1050.10">
    <property type="match status" value="1"/>
</dbReference>
<dbReference type="InterPro" id="IPR036249">
    <property type="entry name" value="Thioredoxin-like_sf"/>
</dbReference>
<dbReference type="SUPFAM" id="SSF52833">
    <property type="entry name" value="Thioredoxin-like"/>
    <property type="match status" value="1"/>
</dbReference>
<accession>A0ABX0FKZ6</accession>
<dbReference type="SUPFAM" id="SSF47616">
    <property type="entry name" value="GST C-terminal domain-like"/>
    <property type="match status" value="1"/>
</dbReference>
<reference evidence="3" key="1">
    <citation type="submission" date="2023-07" db="EMBL/GenBank/DDBJ databases">
        <title>Duganella aceri sp. nov., isolated from tree sap.</title>
        <authorList>
            <person name="Kim I.S."/>
        </authorList>
    </citation>
    <scope>NUCLEOTIDE SEQUENCE [LARGE SCALE GENOMIC DNA]</scope>
    <source>
        <strain evidence="3">SAP-35</strain>
    </source>
</reference>
<dbReference type="InterPro" id="IPR004045">
    <property type="entry name" value="Glutathione_S-Trfase_N"/>
</dbReference>
<evidence type="ECO:0000313" key="2">
    <source>
        <dbReference type="EMBL" id="NGZ85213.1"/>
    </source>
</evidence>
<protein>
    <submittedName>
        <fullName evidence="2">Glutathione S-transferase</fullName>
    </submittedName>
</protein>
<dbReference type="PANTHER" id="PTHR43968:SF6">
    <property type="entry name" value="GLUTATHIONE S-TRANSFERASE OMEGA"/>
    <property type="match status" value="1"/>
</dbReference>
<dbReference type="CDD" id="cd03205">
    <property type="entry name" value="GST_C_6"/>
    <property type="match status" value="1"/>
</dbReference>
<proteinExistence type="predicted"/>
<organism evidence="2 3">
    <name type="scientific">Duganella aceris</name>
    <dbReference type="NCBI Taxonomy" id="2703883"/>
    <lineage>
        <taxon>Bacteria</taxon>
        <taxon>Pseudomonadati</taxon>
        <taxon>Pseudomonadota</taxon>
        <taxon>Betaproteobacteria</taxon>
        <taxon>Burkholderiales</taxon>
        <taxon>Oxalobacteraceae</taxon>
        <taxon>Telluria group</taxon>
        <taxon>Duganella</taxon>
    </lineage>
</organism>
<dbReference type="Pfam" id="PF13409">
    <property type="entry name" value="GST_N_2"/>
    <property type="match status" value="1"/>
</dbReference>
<dbReference type="EMBL" id="JAADJT010000005">
    <property type="protein sequence ID" value="NGZ85213.1"/>
    <property type="molecule type" value="Genomic_DNA"/>
</dbReference>
<dbReference type="CDD" id="cd03049">
    <property type="entry name" value="GST_N_3"/>
    <property type="match status" value="1"/>
</dbReference>
<comment type="caution">
    <text evidence="2">The sequence shown here is derived from an EMBL/GenBank/DDBJ whole genome shotgun (WGS) entry which is preliminary data.</text>
</comment>
<dbReference type="PANTHER" id="PTHR43968">
    <property type="match status" value="1"/>
</dbReference>
<feature type="domain" description="GST N-terminal" evidence="1">
    <location>
        <begin position="1"/>
        <end position="82"/>
    </location>
</feature>
<sequence length="206" mass="22562">MKLHWSPRSPFVRKVMIVLHETGLDASVTRIRSVAAMATPNPGLMVDNPISQIPALVLDDGTPLYDSPVICEYLDTLHSGAKFFPAAGPARWLALRRQALADGMTAILLLWRQERMKTEAQQLPEWLAAFAVKINAGMASLELEAEALARDGFDIGHVSVGCLLSYLDYRFADLDWRAGYPQLAAWHASFAARASAVATMPDDAQA</sequence>
<name>A0ABX0FKZ6_9BURK</name>
<dbReference type="Pfam" id="PF13410">
    <property type="entry name" value="GST_C_2"/>
    <property type="match status" value="1"/>
</dbReference>
<dbReference type="InterPro" id="IPR050983">
    <property type="entry name" value="GST_Omega/HSP26"/>
</dbReference>
<dbReference type="Proteomes" id="UP000666369">
    <property type="component" value="Unassembled WGS sequence"/>
</dbReference>
<dbReference type="Gene3D" id="3.40.30.10">
    <property type="entry name" value="Glutaredoxin"/>
    <property type="match status" value="1"/>
</dbReference>
<dbReference type="InterPro" id="IPR036282">
    <property type="entry name" value="Glutathione-S-Trfase_C_sf"/>
</dbReference>
<dbReference type="RefSeq" id="WP_166103454.1">
    <property type="nucleotide sequence ID" value="NZ_JAADJT010000005.1"/>
</dbReference>